<dbReference type="AlphaFoldDB" id="A0A975DLJ0"/>
<dbReference type="NCBIfam" id="TIGR00254">
    <property type="entry name" value="GGDEF"/>
    <property type="match status" value="1"/>
</dbReference>
<comment type="subcellular location">
    <subcellularLocation>
        <location evidence="2">Cell membrane</location>
        <topology evidence="2">Multi-pass membrane protein</topology>
    </subcellularLocation>
</comment>
<comment type="cofactor">
    <cofactor evidence="1">
        <name>Mg(2+)</name>
        <dbReference type="ChEBI" id="CHEBI:18420"/>
    </cofactor>
</comment>
<dbReference type="Pfam" id="PF02743">
    <property type="entry name" value="dCache_1"/>
    <property type="match status" value="1"/>
</dbReference>
<dbReference type="GO" id="GO:1902201">
    <property type="term" value="P:negative regulation of bacterial-type flagellum-dependent cell motility"/>
    <property type="evidence" value="ECO:0007669"/>
    <property type="project" value="TreeGrafter"/>
</dbReference>
<keyword evidence="10" id="KW-0614">Plasmid</keyword>
<accession>A0A975DLJ0</accession>
<dbReference type="InterPro" id="IPR029787">
    <property type="entry name" value="Nucleotide_cyclase"/>
</dbReference>
<evidence type="ECO:0000256" key="4">
    <source>
        <dbReference type="ARBA" id="ARBA00022475"/>
    </source>
</evidence>
<evidence type="ECO:0000256" key="1">
    <source>
        <dbReference type="ARBA" id="ARBA00001946"/>
    </source>
</evidence>
<dbReference type="InterPro" id="IPR029151">
    <property type="entry name" value="Sensor-like_sf"/>
</dbReference>
<evidence type="ECO:0000313" key="10">
    <source>
        <dbReference type="EMBL" id="QTH73447.1"/>
    </source>
</evidence>
<dbReference type="FunFam" id="3.30.70.270:FF:000001">
    <property type="entry name" value="Diguanylate cyclase domain protein"/>
    <property type="match status" value="1"/>
</dbReference>
<dbReference type="CDD" id="cd12912">
    <property type="entry name" value="PDC2_MCP_like"/>
    <property type="match status" value="1"/>
</dbReference>
<dbReference type="Proteomes" id="UP000664904">
    <property type="component" value="Plasmid unnamed5"/>
</dbReference>
<evidence type="ECO:0000256" key="8">
    <source>
        <dbReference type="ARBA" id="ARBA00034247"/>
    </source>
</evidence>
<comment type="catalytic activity">
    <reaction evidence="8">
        <text>2 GTP = 3',3'-c-di-GMP + 2 diphosphate</text>
        <dbReference type="Rhea" id="RHEA:24898"/>
        <dbReference type="ChEBI" id="CHEBI:33019"/>
        <dbReference type="ChEBI" id="CHEBI:37565"/>
        <dbReference type="ChEBI" id="CHEBI:58805"/>
        <dbReference type="EC" id="2.7.7.65"/>
    </reaction>
</comment>
<dbReference type="GO" id="GO:0043709">
    <property type="term" value="P:cell adhesion involved in single-species biofilm formation"/>
    <property type="evidence" value="ECO:0007669"/>
    <property type="project" value="TreeGrafter"/>
</dbReference>
<dbReference type="InterPro" id="IPR050469">
    <property type="entry name" value="Diguanylate_Cyclase"/>
</dbReference>
<proteinExistence type="predicted"/>
<gene>
    <name evidence="10" type="ORF">J5O05_18280</name>
</gene>
<evidence type="ECO:0000256" key="3">
    <source>
        <dbReference type="ARBA" id="ARBA00012528"/>
    </source>
</evidence>
<dbReference type="RefSeq" id="WP_208845059.1">
    <property type="nucleotide sequence ID" value="NZ_CP072135.1"/>
</dbReference>
<sequence length="519" mass="57895">MQKLSFKTIELKRLILLLAGFGVLITLLSSFYATYQVQRQLHIQKTLEANRAYATKVAKITSLFLDASLQQLAYSAKKIAMHFDNEQVVKSELERLTLQTDTFNATIYARENAEIVSVYPQSIPVSGLFLQDSQSLKVLEAREPMVSEPFVSPAGNFIISLSAPVIDLNGTFRGFIGGAIYLDGDNILNKLMGEHFYQDGSFLYVVDGHGTLIYHKDPNRVGENVVQNDVVRQALGDRVGAQQVINTKGESMLAGFAAIPEVHWGVVAQQPLNVTLENLNWSLLRVVELNLPAIFLVFLGIYVFGSKISKPLWRMAKGVELTDSIGHNNVHNINAWYFEAAQLKAAIVDSTSKLTQRIVKLDYDRTTDPLTGLLNRRGLTHHLNQIECRQQCFSTLAVDIDHFKHVNDTFGHGVGDEVLKQLANELSKHARFGDIVCRVGGEEFLVLLPEINMDIATSVAERLRKSVEEVEFKHARRVTISIGVAFWDGITNTPNEILESADKALYKAKQMGRNQVAVV</sequence>
<organism evidence="10 11">
    <name type="scientific">Pseudoalteromonas xiamenensis</name>
    <dbReference type="NCBI Taxonomy" id="882626"/>
    <lineage>
        <taxon>Bacteria</taxon>
        <taxon>Pseudomonadati</taxon>
        <taxon>Pseudomonadota</taxon>
        <taxon>Gammaproteobacteria</taxon>
        <taxon>Alteromonadales</taxon>
        <taxon>Pseudoalteromonadaceae</taxon>
        <taxon>Pseudoalteromonas</taxon>
    </lineage>
</organism>
<dbReference type="SMART" id="SM00267">
    <property type="entry name" value="GGDEF"/>
    <property type="match status" value="1"/>
</dbReference>
<evidence type="ECO:0000313" key="11">
    <source>
        <dbReference type="Proteomes" id="UP000664904"/>
    </source>
</evidence>
<evidence type="ECO:0000256" key="7">
    <source>
        <dbReference type="ARBA" id="ARBA00023136"/>
    </source>
</evidence>
<dbReference type="Gene3D" id="3.30.70.270">
    <property type="match status" value="1"/>
</dbReference>
<dbReference type="CDD" id="cd18773">
    <property type="entry name" value="PDC1_HK_sensor"/>
    <property type="match status" value="1"/>
</dbReference>
<dbReference type="InterPro" id="IPR043128">
    <property type="entry name" value="Rev_trsase/Diguanyl_cyclase"/>
</dbReference>
<dbReference type="SUPFAM" id="SSF103190">
    <property type="entry name" value="Sensory domain-like"/>
    <property type="match status" value="1"/>
</dbReference>
<keyword evidence="7" id="KW-0472">Membrane</keyword>
<dbReference type="EMBL" id="CP072135">
    <property type="protein sequence ID" value="QTH73447.1"/>
    <property type="molecule type" value="Genomic_DNA"/>
</dbReference>
<dbReference type="InterPro" id="IPR033479">
    <property type="entry name" value="dCache_1"/>
</dbReference>
<keyword evidence="4" id="KW-1003">Cell membrane</keyword>
<keyword evidence="5" id="KW-0812">Transmembrane</keyword>
<dbReference type="EC" id="2.7.7.65" evidence="3"/>
<dbReference type="Pfam" id="PF00990">
    <property type="entry name" value="GGDEF"/>
    <property type="match status" value="1"/>
</dbReference>
<dbReference type="PROSITE" id="PS50887">
    <property type="entry name" value="GGDEF"/>
    <property type="match status" value="1"/>
</dbReference>
<evidence type="ECO:0000259" key="9">
    <source>
        <dbReference type="PROSITE" id="PS50887"/>
    </source>
</evidence>
<evidence type="ECO:0000256" key="6">
    <source>
        <dbReference type="ARBA" id="ARBA00022989"/>
    </source>
</evidence>
<name>A0A975DLJ0_9GAMM</name>
<keyword evidence="6" id="KW-1133">Transmembrane helix</keyword>
<protein>
    <recommendedName>
        <fullName evidence="3">diguanylate cyclase</fullName>
        <ecNumber evidence="3">2.7.7.65</ecNumber>
    </recommendedName>
</protein>
<reference evidence="10" key="1">
    <citation type="submission" date="2021-03" db="EMBL/GenBank/DDBJ databases">
        <title>Complete Genome of Pseudoalteromonas xiamenensis STKMTI.2, a new potential marine bacterium producing anti-Vibrio compounds.</title>
        <authorList>
            <person name="Handayani D.P."/>
            <person name="Isnansetyo A."/>
            <person name="Istiqomah I."/>
            <person name="Jumina J."/>
        </authorList>
    </citation>
    <scope>NUCLEOTIDE SEQUENCE</scope>
    <source>
        <strain evidence="10">STKMTI.2</strain>
        <plasmid evidence="10">unnamed5</plasmid>
    </source>
</reference>
<dbReference type="Gene3D" id="3.30.450.20">
    <property type="entry name" value="PAS domain"/>
    <property type="match status" value="2"/>
</dbReference>
<feature type="domain" description="GGDEF" evidence="9">
    <location>
        <begin position="391"/>
        <end position="519"/>
    </location>
</feature>
<dbReference type="PANTHER" id="PTHR45138:SF9">
    <property type="entry name" value="DIGUANYLATE CYCLASE DGCM-RELATED"/>
    <property type="match status" value="1"/>
</dbReference>
<dbReference type="InterPro" id="IPR000160">
    <property type="entry name" value="GGDEF_dom"/>
</dbReference>
<dbReference type="GO" id="GO:0052621">
    <property type="term" value="F:diguanylate cyclase activity"/>
    <property type="evidence" value="ECO:0007669"/>
    <property type="project" value="UniProtKB-EC"/>
</dbReference>
<geneLocation type="plasmid" evidence="10 11">
    <name>unnamed5</name>
</geneLocation>
<dbReference type="PANTHER" id="PTHR45138">
    <property type="entry name" value="REGULATORY COMPONENTS OF SENSORY TRANSDUCTION SYSTEM"/>
    <property type="match status" value="1"/>
</dbReference>
<dbReference type="SUPFAM" id="SSF55073">
    <property type="entry name" value="Nucleotide cyclase"/>
    <property type="match status" value="1"/>
</dbReference>
<evidence type="ECO:0000256" key="2">
    <source>
        <dbReference type="ARBA" id="ARBA00004651"/>
    </source>
</evidence>
<dbReference type="CDD" id="cd01949">
    <property type="entry name" value="GGDEF"/>
    <property type="match status" value="1"/>
</dbReference>
<evidence type="ECO:0000256" key="5">
    <source>
        <dbReference type="ARBA" id="ARBA00022692"/>
    </source>
</evidence>
<dbReference type="GO" id="GO:0005886">
    <property type="term" value="C:plasma membrane"/>
    <property type="evidence" value="ECO:0007669"/>
    <property type="project" value="UniProtKB-SubCell"/>
</dbReference>
<dbReference type="KEGG" id="pxi:J5O05_18280"/>
<keyword evidence="11" id="KW-1185">Reference proteome</keyword>